<evidence type="ECO:0000313" key="3">
    <source>
        <dbReference type="Proteomes" id="UP000193467"/>
    </source>
</evidence>
<dbReference type="AlphaFoldDB" id="A0A1Y2FX98"/>
<evidence type="ECO:0000313" key="2">
    <source>
        <dbReference type="EMBL" id="ORY88683.1"/>
    </source>
</evidence>
<dbReference type="Proteomes" id="UP000193467">
    <property type="component" value="Unassembled WGS sequence"/>
</dbReference>
<keyword evidence="3" id="KW-1185">Reference proteome</keyword>
<dbReference type="EMBL" id="MCGR01000009">
    <property type="protein sequence ID" value="ORY88683.1"/>
    <property type="molecule type" value="Genomic_DNA"/>
</dbReference>
<feature type="compositionally biased region" description="Low complexity" evidence="1">
    <location>
        <begin position="7"/>
        <end position="25"/>
    </location>
</feature>
<accession>A0A1Y2FX98</accession>
<dbReference type="InParanoid" id="A0A1Y2FX98"/>
<feature type="non-terminal residue" evidence="2">
    <location>
        <position position="1"/>
    </location>
</feature>
<comment type="caution">
    <text evidence="2">The sequence shown here is derived from an EMBL/GenBank/DDBJ whole genome shotgun (WGS) entry which is preliminary data.</text>
</comment>
<gene>
    <name evidence="2" type="ORF">BCR35DRAFT_301483</name>
</gene>
<protein>
    <submittedName>
        <fullName evidence="2">Uncharacterized protein</fullName>
    </submittedName>
</protein>
<name>A0A1Y2FX98_9BASI</name>
<dbReference type="OrthoDB" id="3246235at2759"/>
<reference evidence="2 3" key="1">
    <citation type="submission" date="2016-07" db="EMBL/GenBank/DDBJ databases">
        <title>Pervasive Adenine N6-methylation of Active Genes in Fungi.</title>
        <authorList>
            <consortium name="DOE Joint Genome Institute"/>
            <person name="Mondo S.J."/>
            <person name="Dannebaum R.O."/>
            <person name="Kuo R.C."/>
            <person name="Labutti K."/>
            <person name="Haridas S."/>
            <person name="Kuo A."/>
            <person name="Salamov A."/>
            <person name="Ahrendt S.R."/>
            <person name="Lipzen A."/>
            <person name="Sullivan W."/>
            <person name="Andreopoulos W.B."/>
            <person name="Clum A."/>
            <person name="Lindquist E."/>
            <person name="Daum C."/>
            <person name="Ramamoorthy G.K."/>
            <person name="Gryganskyi A."/>
            <person name="Culley D."/>
            <person name="Magnuson J.K."/>
            <person name="James T.Y."/>
            <person name="O'Malley M.A."/>
            <person name="Stajich J.E."/>
            <person name="Spatafora J.W."/>
            <person name="Visel A."/>
            <person name="Grigoriev I.V."/>
        </authorList>
    </citation>
    <scope>NUCLEOTIDE SEQUENCE [LARGE SCALE GENOMIC DNA]</scope>
    <source>
        <strain evidence="2 3">62-1032</strain>
    </source>
</reference>
<sequence length="410" mass="43037">MSPPPSTSTTPAPAATEEAAASATPFTDSYRPAAPQWTTQYDKAVAALPTSIASRLPTSAVAAEHVSTLSDKVSTLSATGKDQLGELSRSGSKKVDQLRARATGRFSEMGEDVFANAWSVTNTSNVALNISLNQVGPLHYDVVLPNEVFERRVPGLWYSLQIRPWTSPSTAYTPWSVTWPILAVAGPTVAATSLLAIPFVAMAAGGTALASLTGWGSAAASAVTSASTSTASGAASAIGLAAKAANLPGGRKMKGKLVDAARKNVGENGEKITGHVVRYFTKATAGAAVAGAAGGVEAEHEEKGEGIGKKGKGKKIQEVDITGYDLEKALKCETGKSKVDKALKEAFEKLCIKQSHWKTKENPVLQIVGGPELEERGKHQYLVFYPFVVRKVIDIEVQASSLCSFISLHR</sequence>
<evidence type="ECO:0000256" key="1">
    <source>
        <dbReference type="SAM" id="MobiDB-lite"/>
    </source>
</evidence>
<feature type="region of interest" description="Disordered" evidence="1">
    <location>
        <begin position="1"/>
        <end position="34"/>
    </location>
</feature>
<organism evidence="2 3">
    <name type="scientific">Leucosporidium creatinivorum</name>
    <dbReference type="NCBI Taxonomy" id="106004"/>
    <lineage>
        <taxon>Eukaryota</taxon>
        <taxon>Fungi</taxon>
        <taxon>Dikarya</taxon>
        <taxon>Basidiomycota</taxon>
        <taxon>Pucciniomycotina</taxon>
        <taxon>Microbotryomycetes</taxon>
        <taxon>Leucosporidiales</taxon>
        <taxon>Leucosporidium</taxon>
    </lineage>
</organism>
<proteinExistence type="predicted"/>